<feature type="domain" description="Sdz-33 F-box" evidence="2">
    <location>
        <begin position="65"/>
        <end position="118"/>
    </location>
</feature>
<reference evidence="4" key="1">
    <citation type="submission" date="2011-07" db="EMBL/GenBank/DDBJ databases">
        <authorList>
            <consortium name="Caenorhabditis brenneri Sequencing and Analysis Consortium"/>
            <person name="Wilson R.K."/>
        </authorList>
    </citation>
    <scope>NUCLEOTIDE SEQUENCE [LARGE SCALE GENOMIC DNA]</scope>
    <source>
        <strain evidence="4">PB2801</strain>
    </source>
</reference>
<dbReference type="OMA" id="NDVAYRH"/>
<protein>
    <recommendedName>
        <fullName evidence="2">Sdz-33 F-box domain-containing protein</fullName>
    </recommendedName>
</protein>
<accession>G0MFC0</accession>
<dbReference type="Pfam" id="PF07735">
    <property type="entry name" value="FBA_2"/>
    <property type="match status" value="1"/>
</dbReference>
<evidence type="ECO:0000256" key="1">
    <source>
        <dbReference type="SAM" id="Coils"/>
    </source>
</evidence>
<proteinExistence type="predicted"/>
<feature type="coiled-coil region" evidence="1">
    <location>
        <begin position="199"/>
        <end position="226"/>
    </location>
</feature>
<dbReference type="AlphaFoldDB" id="G0MFC0"/>
<dbReference type="EMBL" id="GL379792">
    <property type="protein sequence ID" value="EGT54228.1"/>
    <property type="molecule type" value="Genomic_DNA"/>
</dbReference>
<dbReference type="PANTHER" id="PTHR21503">
    <property type="entry name" value="F-BOX-CONTAINING HYPOTHETICAL PROTEIN C.ELEGANS"/>
    <property type="match status" value="1"/>
</dbReference>
<gene>
    <name evidence="3" type="ORF">CAEBREN_25683</name>
</gene>
<dbReference type="InterPro" id="IPR012885">
    <property type="entry name" value="F-box_Sdz-33"/>
</dbReference>
<evidence type="ECO:0000259" key="2">
    <source>
        <dbReference type="Pfam" id="PF07735"/>
    </source>
</evidence>
<sequence length="261" mass="30922">MTVEFFKEILAEPALKYYGFLRLDGEEIDAECLDLVMETANSYRDLEIMGTKVPEGYYHENAFKFNDVAYRHAEWVRLEHLFTLRDSFVITLEKHSLTGFDVNTFIKFWIESDHDMVQILKLERRKKFEPAILFDGIIVLVGRNVPFYLVAANTTKQRKYQIMGVGWFGNIIRMYSWEKDQPIKLGNRVFESFEPEYKVLMILNKKKELEEELEKIQSILETNQDQNVIKKKNAISRELQSVSVELDNYKLVLRDGIYRYT</sequence>
<organism evidence="4">
    <name type="scientific">Caenorhabditis brenneri</name>
    <name type="common">Nematode worm</name>
    <dbReference type="NCBI Taxonomy" id="135651"/>
    <lineage>
        <taxon>Eukaryota</taxon>
        <taxon>Metazoa</taxon>
        <taxon>Ecdysozoa</taxon>
        <taxon>Nematoda</taxon>
        <taxon>Chromadorea</taxon>
        <taxon>Rhabditida</taxon>
        <taxon>Rhabditina</taxon>
        <taxon>Rhabditomorpha</taxon>
        <taxon>Rhabditoidea</taxon>
        <taxon>Rhabditidae</taxon>
        <taxon>Peloderinae</taxon>
        <taxon>Caenorhabditis</taxon>
    </lineage>
</organism>
<dbReference type="InParanoid" id="G0MFC0"/>
<keyword evidence="4" id="KW-1185">Reference proteome</keyword>
<dbReference type="HOGENOM" id="CLU_044397_2_1_1"/>
<evidence type="ECO:0000313" key="4">
    <source>
        <dbReference type="Proteomes" id="UP000008068"/>
    </source>
</evidence>
<name>G0MFC0_CAEBE</name>
<dbReference type="eggNOG" id="ENOG502RAZH">
    <property type="taxonomic scope" value="Eukaryota"/>
</dbReference>
<dbReference type="Proteomes" id="UP000008068">
    <property type="component" value="Unassembled WGS sequence"/>
</dbReference>
<keyword evidence="1" id="KW-0175">Coiled coil</keyword>
<evidence type="ECO:0000313" key="3">
    <source>
        <dbReference type="EMBL" id="EGT54228.1"/>
    </source>
</evidence>
<dbReference type="PANTHER" id="PTHR21503:SF8">
    <property type="entry name" value="F-BOX ASSOCIATED DOMAIN-CONTAINING PROTEIN-RELATED"/>
    <property type="match status" value="1"/>
</dbReference>